<evidence type="ECO:0000313" key="3">
    <source>
        <dbReference type="Proteomes" id="UP000683360"/>
    </source>
</evidence>
<feature type="region of interest" description="Disordered" evidence="1">
    <location>
        <begin position="150"/>
        <end position="174"/>
    </location>
</feature>
<feature type="region of interest" description="Disordered" evidence="1">
    <location>
        <begin position="103"/>
        <end position="126"/>
    </location>
</feature>
<dbReference type="EMBL" id="CAJPWZ010001629">
    <property type="protein sequence ID" value="CAG2219374.1"/>
    <property type="molecule type" value="Genomic_DNA"/>
</dbReference>
<organism evidence="2 3">
    <name type="scientific">Mytilus edulis</name>
    <name type="common">Blue mussel</name>
    <dbReference type="NCBI Taxonomy" id="6550"/>
    <lineage>
        <taxon>Eukaryota</taxon>
        <taxon>Metazoa</taxon>
        <taxon>Spiralia</taxon>
        <taxon>Lophotrochozoa</taxon>
        <taxon>Mollusca</taxon>
        <taxon>Bivalvia</taxon>
        <taxon>Autobranchia</taxon>
        <taxon>Pteriomorphia</taxon>
        <taxon>Mytilida</taxon>
        <taxon>Mytiloidea</taxon>
        <taxon>Mytilidae</taxon>
        <taxon>Mytilinae</taxon>
        <taxon>Mytilus</taxon>
    </lineage>
</organism>
<evidence type="ECO:0000313" key="2">
    <source>
        <dbReference type="EMBL" id="CAG2219374.1"/>
    </source>
</evidence>
<comment type="caution">
    <text evidence="2">The sequence shown here is derived from an EMBL/GenBank/DDBJ whole genome shotgun (WGS) entry which is preliminary data.</text>
</comment>
<keyword evidence="3" id="KW-1185">Reference proteome</keyword>
<gene>
    <name evidence="2" type="ORF">MEDL_32931</name>
</gene>
<accession>A0A8S3SL71</accession>
<evidence type="ECO:0000256" key="1">
    <source>
        <dbReference type="SAM" id="MobiDB-lite"/>
    </source>
</evidence>
<sequence>MASTSILKSPFKDISWCLLKTFITYSRIQAVVSLPMGIDETTMDSSFWFRITKLPSSFISIRLAISRMMFSNIFMSPFTKACRQHTTFTSSEYTATTYSTTSLTTTACPPTADPKSSSDPLSQSLSAASGPSVMVLFLNRIERALEEAALRAAESGETEAGPPTEASVETPETAQMPPMMRCNTMQ</sequence>
<reference evidence="2" key="1">
    <citation type="submission" date="2021-03" db="EMBL/GenBank/DDBJ databases">
        <authorList>
            <person name="Bekaert M."/>
        </authorList>
    </citation>
    <scope>NUCLEOTIDE SEQUENCE</scope>
</reference>
<protein>
    <submittedName>
        <fullName evidence="2">Uncharacterized protein</fullName>
    </submittedName>
</protein>
<proteinExistence type="predicted"/>
<dbReference type="Proteomes" id="UP000683360">
    <property type="component" value="Unassembled WGS sequence"/>
</dbReference>
<dbReference type="AlphaFoldDB" id="A0A8S3SL71"/>
<feature type="compositionally biased region" description="Low complexity" evidence="1">
    <location>
        <begin position="113"/>
        <end position="126"/>
    </location>
</feature>
<name>A0A8S3SL71_MYTED</name>